<comment type="caution">
    <text evidence="7">The sequence shown here is derived from an EMBL/GenBank/DDBJ whole genome shotgun (WGS) entry which is preliminary data.</text>
</comment>
<evidence type="ECO:0000256" key="1">
    <source>
        <dbReference type="ARBA" id="ARBA00012771"/>
    </source>
</evidence>
<feature type="domain" description="Methyltransferase small" evidence="6">
    <location>
        <begin position="83"/>
        <end position="177"/>
    </location>
</feature>
<dbReference type="CDD" id="cd02440">
    <property type="entry name" value="AdoMet_MTases"/>
    <property type="match status" value="1"/>
</dbReference>
<dbReference type="EC" id="2.1.1.297" evidence="1"/>
<protein>
    <recommendedName>
        <fullName evidence="1">peptide chain release factor N(5)-glutamine methyltransferase</fullName>
        <ecNumber evidence="1">2.1.1.297</ecNumber>
    </recommendedName>
</protein>
<reference evidence="8" key="1">
    <citation type="journal article" date="2019" name="Int. J. Syst. Evol. Microbiol.">
        <title>The Global Catalogue of Microorganisms (GCM) 10K type strain sequencing project: providing services to taxonomists for standard genome sequencing and annotation.</title>
        <authorList>
            <consortium name="The Broad Institute Genomics Platform"/>
            <consortium name="The Broad Institute Genome Sequencing Center for Infectious Disease"/>
            <person name="Wu L."/>
            <person name="Ma J."/>
        </authorList>
    </citation>
    <scope>NUCLEOTIDE SEQUENCE [LARGE SCALE GENOMIC DNA]</scope>
    <source>
        <strain evidence="8">CCUG 43114</strain>
    </source>
</reference>
<proteinExistence type="predicted"/>
<dbReference type="NCBIfam" id="TIGR03704">
    <property type="entry name" value="PrmC_rel_meth"/>
    <property type="match status" value="1"/>
</dbReference>
<dbReference type="NCBIfam" id="TIGR00536">
    <property type="entry name" value="hemK_fam"/>
    <property type="match status" value="1"/>
</dbReference>
<dbReference type="PANTHER" id="PTHR18895:SF74">
    <property type="entry name" value="MTRF1L RELEASE FACTOR GLUTAMINE METHYLTRANSFERASE"/>
    <property type="match status" value="1"/>
</dbReference>
<dbReference type="SUPFAM" id="SSF53335">
    <property type="entry name" value="S-adenosyl-L-methionine-dependent methyltransferases"/>
    <property type="match status" value="1"/>
</dbReference>
<dbReference type="PANTHER" id="PTHR18895">
    <property type="entry name" value="HEMK METHYLTRANSFERASE"/>
    <property type="match status" value="1"/>
</dbReference>
<dbReference type="Proteomes" id="UP001596122">
    <property type="component" value="Unassembled WGS sequence"/>
</dbReference>
<dbReference type="InterPro" id="IPR029063">
    <property type="entry name" value="SAM-dependent_MTases_sf"/>
</dbReference>
<evidence type="ECO:0000256" key="4">
    <source>
        <dbReference type="ARBA" id="ARBA00022691"/>
    </source>
</evidence>
<gene>
    <name evidence="7" type="ORF">ACFPJ6_08910</name>
</gene>
<dbReference type="InterPro" id="IPR007848">
    <property type="entry name" value="Small_mtfrase_dom"/>
</dbReference>
<dbReference type="InterPro" id="IPR022446">
    <property type="entry name" value="MeTrfrase_put"/>
</dbReference>
<dbReference type="Gene3D" id="1.10.8.10">
    <property type="entry name" value="DNA helicase RuvA subunit, C-terminal domain"/>
    <property type="match status" value="1"/>
</dbReference>
<evidence type="ECO:0000256" key="2">
    <source>
        <dbReference type="ARBA" id="ARBA00022603"/>
    </source>
</evidence>
<sequence length="263" mass="27364">MSDPLVARLRRAGCVAAEEEAALLREAASAGSSLEGLVARREAGEPLEHLLGWAAFCGLRVPVRAGVFVPRRRTELLVERAIEALRARTGSVVAVDLCCGSGAVALVLATALRGALGDRLELHATDVDPVAVDLARDTLGPHGALVHEGDLVEALPRGLRGRVDVLVANAPYVPSGAVRTMPSEARDHEPLVALDGGADGSELQRRVVRSAPEWLGPGGTLLLETSQAQLPDLLRLAAGRGLAADGLRDDERGATALHARAAG</sequence>
<accession>A0ABW0GMN0</accession>
<keyword evidence="8" id="KW-1185">Reference proteome</keyword>
<keyword evidence="2" id="KW-0489">Methyltransferase</keyword>
<dbReference type="Pfam" id="PF05175">
    <property type="entry name" value="MTS"/>
    <property type="match status" value="1"/>
</dbReference>
<dbReference type="Gene3D" id="3.40.50.150">
    <property type="entry name" value="Vaccinia Virus protein VP39"/>
    <property type="match status" value="1"/>
</dbReference>
<dbReference type="RefSeq" id="WP_340270756.1">
    <property type="nucleotide sequence ID" value="NZ_JBBEOG010000008.1"/>
</dbReference>
<dbReference type="InterPro" id="IPR004556">
    <property type="entry name" value="HemK-like"/>
</dbReference>
<comment type="catalytic activity">
    <reaction evidence="5">
        <text>L-glutaminyl-[peptide chain release factor] + S-adenosyl-L-methionine = N(5)-methyl-L-glutaminyl-[peptide chain release factor] + S-adenosyl-L-homocysteine + H(+)</text>
        <dbReference type="Rhea" id="RHEA:42896"/>
        <dbReference type="Rhea" id="RHEA-COMP:10271"/>
        <dbReference type="Rhea" id="RHEA-COMP:10272"/>
        <dbReference type="ChEBI" id="CHEBI:15378"/>
        <dbReference type="ChEBI" id="CHEBI:30011"/>
        <dbReference type="ChEBI" id="CHEBI:57856"/>
        <dbReference type="ChEBI" id="CHEBI:59789"/>
        <dbReference type="ChEBI" id="CHEBI:61891"/>
        <dbReference type="EC" id="2.1.1.297"/>
    </reaction>
</comment>
<name>A0ABW0GMN0_9MICO</name>
<dbReference type="InterPro" id="IPR050320">
    <property type="entry name" value="N5-glutamine_MTase"/>
</dbReference>
<keyword evidence="4" id="KW-0949">S-adenosyl-L-methionine</keyword>
<evidence type="ECO:0000256" key="5">
    <source>
        <dbReference type="ARBA" id="ARBA00048391"/>
    </source>
</evidence>
<evidence type="ECO:0000256" key="3">
    <source>
        <dbReference type="ARBA" id="ARBA00022679"/>
    </source>
</evidence>
<evidence type="ECO:0000313" key="8">
    <source>
        <dbReference type="Proteomes" id="UP001596122"/>
    </source>
</evidence>
<evidence type="ECO:0000259" key="6">
    <source>
        <dbReference type="Pfam" id="PF05175"/>
    </source>
</evidence>
<organism evidence="7 8">
    <name type="scientific">Aquipuribacter nitratireducens</name>
    <dbReference type="NCBI Taxonomy" id="650104"/>
    <lineage>
        <taxon>Bacteria</taxon>
        <taxon>Bacillati</taxon>
        <taxon>Actinomycetota</taxon>
        <taxon>Actinomycetes</taxon>
        <taxon>Micrococcales</taxon>
        <taxon>Intrasporangiaceae</taxon>
        <taxon>Aquipuribacter</taxon>
    </lineage>
</organism>
<evidence type="ECO:0000313" key="7">
    <source>
        <dbReference type="EMBL" id="MFC5380909.1"/>
    </source>
</evidence>
<dbReference type="EMBL" id="JBHSLD010000007">
    <property type="protein sequence ID" value="MFC5380909.1"/>
    <property type="molecule type" value="Genomic_DNA"/>
</dbReference>
<keyword evidence="3" id="KW-0808">Transferase</keyword>